<evidence type="ECO:0000313" key="2">
    <source>
        <dbReference type="Proteomes" id="UP000465240"/>
    </source>
</evidence>
<proteinExistence type="predicted"/>
<keyword evidence="2" id="KW-1185">Reference proteome</keyword>
<comment type="caution">
    <text evidence="1">The sequence shown here is derived from an EMBL/GenBank/DDBJ whole genome shotgun (WGS) entry which is preliminary data.</text>
</comment>
<dbReference type="InterPro" id="IPR002347">
    <property type="entry name" value="SDR_fam"/>
</dbReference>
<organism evidence="1 2">
    <name type="scientific">Mycobacterium paragordonae</name>
    <dbReference type="NCBI Taxonomy" id="1389713"/>
    <lineage>
        <taxon>Bacteria</taxon>
        <taxon>Bacillati</taxon>
        <taxon>Actinomycetota</taxon>
        <taxon>Actinomycetes</taxon>
        <taxon>Mycobacteriales</taxon>
        <taxon>Mycobacteriaceae</taxon>
        <taxon>Mycobacterium</taxon>
    </lineage>
</organism>
<dbReference type="Proteomes" id="UP000465240">
    <property type="component" value="Unassembled WGS sequence"/>
</dbReference>
<protein>
    <recommendedName>
        <fullName evidence="3">SDR family oxidoreductase</fullName>
    </recommendedName>
</protein>
<sequence>MQPSGAAQRRDPGVQRRLRIREVARGQHDADSALDSGERALEFADNVGPMLARVPSRRMSTPEEVAAAVVFLSGDDSANIHGSILSVDGGWAAV</sequence>
<dbReference type="InterPro" id="IPR036291">
    <property type="entry name" value="NAD(P)-bd_dom_sf"/>
</dbReference>
<dbReference type="EMBL" id="BLKX01000001">
    <property type="protein sequence ID" value="GFG80880.1"/>
    <property type="molecule type" value="Genomic_DNA"/>
</dbReference>
<dbReference type="Pfam" id="PF13561">
    <property type="entry name" value="adh_short_C2"/>
    <property type="match status" value="1"/>
</dbReference>
<accession>A0ABQ1C8Z9</accession>
<name>A0ABQ1C8Z9_9MYCO</name>
<evidence type="ECO:0008006" key="3">
    <source>
        <dbReference type="Google" id="ProtNLM"/>
    </source>
</evidence>
<gene>
    <name evidence="1" type="ORF">MPRG_41560</name>
</gene>
<reference evidence="1 2" key="1">
    <citation type="journal article" date="2019" name="Emerg. Microbes Infect.">
        <title>Comprehensive subspecies identification of 175 nontuberculous mycobacteria species based on 7547 genomic profiles.</title>
        <authorList>
            <person name="Matsumoto Y."/>
            <person name="Kinjo T."/>
            <person name="Motooka D."/>
            <person name="Nabeya D."/>
            <person name="Jung N."/>
            <person name="Uechi K."/>
            <person name="Horii T."/>
            <person name="Iida T."/>
            <person name="Fujita J."/>
            <person name="Nakamura S."/>
        </authorList>
    </citation>
    <scope>NUCLEOTIDE SEQUENCE [LARGE SCALE GENOMIC DNA]</scope>
    <source>
        <strain evidence="1 2">JCM 18565</strain>
    </source>
</reference>
<evidence type="ECO:0000313" key="1">
    <source>
        <dbReference type="EMBL" id="GFG80880.1"/>
    </source>
</evidence>
<dbReference type="SUPFAM" id="SSF51735">
    <property type="entry name" value="NAD(P)-binding Rossmann-fold domains"/>
    <property type="match status" value="1"/>
</dbReference>
<dbReference type="Gene3D" id="3.40.50.720">
    <property type="entry name" value="NAD(P)-binding Rossmann-like Domain"/>
    <property type="match status" value="1"/>
</dbReference>